<dbReference type="EMBL" id="FOZM01000001">
    <property type="protein sequence ID" value="SFS01479.1"/>
    <property type="molecule type" value="Genomic_DNA"/>
</dbReference>
<evidence type="ECO:0000313" key="2">
    <source>
        <dbReference type="Proteomes" id="UP000198926"/>
    </source>
</evidence>
<dbReference type="OrthoDB" id="9814594at2"/>
<dbReference type="STRING" id="1123755.SAMN05444714_0420"/>
<name>A0A1I6LDF6_9RHOB</name>
<dbReference type="AlphaFoldDB" id="A0A1I6LDF6"/>
<dbReference type="RefSeq" id="WP_090203370.1">
    <property type="nucleotide sequence ID" value="NZ_FOZM01000001.1"/>
</dbReference>
<sequence length="154" mass="16903">MTRRDPINATNDEARALAQGILEQARFGALAVSHPETANPYVARVALIWTDRAIHTLISTLSTHTQGLLENPACAVLVGEPGDKGDPLTHPRMTVNAVAQEVDKTAMKNAWLTAIPKAQLYYDFTDFRLFRLKTVSVDLNGGFGKAYRLTPDDL</sequence>
<evidence type="ECO:0000313" key="1">
    <source>
        <dbReference type="EMBL" id="SFS01479.1"/>
    </source>
</evidence>
<dbReference type="SUPFAM" id="SSF50475">
    <property type="entry name" value="FMN-binding split barrel"/>
    <property type="match status" value="1"/>
</dbReference>
<dbReference type="InterPro" id="IPR012349">
    <property type="entry name" value="Split_barrel_FMN-bd"/>
</dbReference>
<organism evidence="1 2">
    <name type="scientific">Yoonia litorea</name>
    <dbReference type="NCBI Taxonomy" id="1123755"/>
    <lineage>
        <taxon>Bacteria</taxon>
        <taxon>Pseudomonadati</taxon>
        <taxon>Pseudomonadota</taxon>
        <taxon>Alphaproteobacteria</taxon>
        <taxon>Rhodobacterales</taxon>
        <taxon>Paracoccaceae</taxon>
        <taxon>Yoonia</taxon>
    </lineage>
</organism>
<dbReference type="Gene3D" id="2.30.110.10">
    <property type="entry name" value="Electron Transport, Fmn-binding Protein, Chain A"/>
    <property type="match status" value="1"/>
</dbReference>
<keyword evidence="2" id="KW-1185">Reference proteome</keyword>
<dbReference type="Proteomes" id="UP000198926">
    <property type="component" value="Unassembled WGS sequence"/>
</dbReference>
<reference evidence="1 2" key="1">
    <citation type="submission" date="2016-10" db="EMBL/GenBank/DDBJ databases">
        <authorList>
            <person name="de Groot N.N."/>
        </authorList>
    </citation>
    <scope>NUCLEOTIDE SEQUENCE [LARGE SCALE GENOMIC DNA]</scope>
    <source>
        <strain evidence="1 2">DSM 29433</strain>
    </source>
</reference>
<accession>A0A1I6LDF6</accession>
<proteinExistence type="predicted"/>
<gene>
    <name evidence="1" type="ORF">SAMN05444714_0420</name>
</gene>
<protein>
    <submittedName>
        <fullName evidence="1">Uncharacterized protein</fullName>
    </submittedName>
</protein>